<dbReference type="PANTHER" id="PTHR13887:SF41">
    <property type="entry name" value="THIOREDOXIN SUPERFAMILY PROTEIN"/>
    <property type="match status" value="1"/>
</dbReference>
<dbReference type="CDD" id="cd03024">
    <property type="entry name" value="DsbA_FrnE"/>
    <property type="match status" value="1"/>
</dbReference>
<dbReference type="SUPFAM" id="SSF52833">
    <property type="entry name" value="Thioredoxin-like"/>
    <property type="match status" value="1"/>
</dbReference>
<reference evidence="2 3" key="1">
    <citation type="journal article" date="2021" name="Nat. Commun.">
        <title>Genetic determinants of endophytism in the Arabidopsis root mycobiome.</title>
        <authorList>
            <person name="Mesny F."/>
            <person name="Miyauchi S."/>
            <person name="Thiergart T."/>
            <person name="Pickel B."/>
            <person name="Atanasova L."/>
            <person name="Karlsson M."/>
            <person name="Huettel B."/>
            <person name="Barry K.W."/>
            <person name="Haridas S."/>
            <person name="Chen C."/>
            <person name="Bauer D."/>
            <person name="Andreopoulos W."/>
            <person name="Pangilinan J."/>
            <person name="LaButti K."/>
            <person name="Riley R."/>
            <person name="Lipzen A."/>
            <person name="Clum A."/>
            <person name="Drula E."/>
            <person name="Henrissat B."/>
            <person name="Kohler A."/>
            <person name="Grigoriev I.V."/>
            <person name="Martin F.M."/>
            <person name="Hacquard S."/>
        </authorList>
    </citation>
    <scope>NUCLEOTIDE SEQUENCE [LARGE SCALE GENOMIC DNA]</scope>
    <source>
        <strain evidence="2 3">MPI-SDFR-AT-0080</strain>
    </source>
</reference>
<accession>A0ABQ8FQ30</accession>
<dbReference type="PANTHER" id="PTHR13887">
    <property type="entry name" value="GLUTATHIONE S-TRANSFERASE KAPPA"/>
    <property type="match status" value="1"/>
</dbReference>
<protein>
    <submittedName>
        <fullName evidence="2">Thioredoxin-like protein</fullName>
    </submittedName>
</protein>
<evidence type="ECO:0000313" key="3">
    <source>
        <dbReference type="Proteomes" id="UP000774617"/>
    </source>
</evidence>
<organism evidence="2 3">
    <name type="scientific">Macrophomina phaseolina</name>
    <dbReference type="NCBI Taxonomy" id="35725"/>
    <lineage>
        <taxon>Eukaryota</taxon>
        <taxon>Fungi</taxon>
        <taxon>Dikarya</taxon>
        <taxon>Ascomycota</taxon>
        <taxon>Pezizomycotina</taxon>
        <taxon>Dothideomycetes</taxon>
        <taxon>Dothideomycetes incertae sedis</taxon>
        <taxon>Botryosphaeriales</taxon>
        <taxon>Botryosphaeriaceae</taxon>
        <taxon>Macrophomina</taxon>
    </lineage>
</organism>
<dbReference type="Gene3D" id="3.40.30.10">
    <property type="entry name" value="Glutaredoxin"/>
    <property type="match status" value="1"/>
</dbReference>
<evidence type="ECO:0000313" key="2">
    <source>
        <dbReference type="EMBL" id="KAH7010737.1"/>
    </source>
</evidence>
<name>A0ABQ8FQ30_9PEZI</name>
<dbReference type="Proteomes" id="UP000774617">
    <property type="component" value="Unassembled WGS sequence"/>
</dbReference>
<dbReference type="InterPro" id="IPR036249">
    <property type="entry name" value="Thioredoxin-like_sf"/>
</dbReference>
<dbReference type="InterPro" id="IPR001853">
    <property type="entry name" value="DSBA-like_thioredoxin_dom"/>
</dbReference>
<dbReference type="EMBL" id="JAGTJR010000104">
    <property type="protein sequence ID" value="KAH7010737.1"/>
    <property type="molecule type" value="Genomic_DNA"/>
</dbReference>
<gene>
    <name evidence="2" type="ORF">B0J12DRAFT_636314</name>
</gene>
<sequence>MTHFKIDIISDTVCPWCYVGHKRLTRAITQHQRTHPNDTFTTTWHPFYLDPTAPTPGEDKQARYERRFGASRMAMMNQRLAQLGRQEGIAFKFGGKTGNTRDSHRLVALGGAKGPGVQTRVVEELFRAYFENEQDITDANVLREAAVRAGLEEGEVKAWLEGGKGGKEVDREVQEAQARFVSGVPHFTINGKWEIGGAEDAESFLEVFEEVKRAER</sequence>
<dbReference type="Pfam" id="PF01323">
    <property type="entry name" value="DSBA"/>
    <property type="match status" value="1"/>
</dbReference>
<evidence type="ECO:0000259" key="1">
    <source>
        <dbReference type="Pfam" id="PF01323"/>
    </source>
</evidence>
<proteinExistence type="predicted"/>
<feature type="domain" description="DSBA-like thioredoxin" evidence="1">
    <location>
        <begin position="6"/>
        <end position="206"/>
    </location>
</feature>
<keyword evidence="3" id="KW-1185">Reference proteome</keyword>
<comment type="caution">
    <text evidence="2">The sequence shown here is derived from an EMBL/GenBank/DDBJ whole genome shotgun (WGS) entry which is preliminary data.</text>
</comment>